<dbReference type="AlphaFoldDB" id="A0A1H7JRF2"/>
<dbReference type="PROSITE" id="PS51257">
    <property type="entry name" value="PROKAR_LIPOPROTEIN"/>
    <property type="match status" value="1"/>
</dbReference>
<dbReference type="Gene3D" id="3.60.21.10">
    <property type="match status" value="1"/>
</dbReference>
<organism evidence="4 5">
    <name type="scientific">Pseudobutyrivibrio ruminis</name>
    <dbReference type="NCBI Taxonomy" id="46206"/>
    <lineage>
        <taxon>Bacteria</taxon>
        <taxon>Bacillati</taxon>
        <taxon>Bacillota</taxon>
        <taxon>Clostridia</taxon>
        <taxon>Lachnospirales</taxon>
        <taxon>Lachnospiraceae</taxon>
        <taxon>Pseudobutyrivibrio</taxon>
    </lineage>
</organism>
<comment type="similarity">
    <text evidence="1">Belongs to the CapA family.</text>
</comment>
<gene>
    <name evidence="4" type="ORF">SAMN02910377_01785</name>
</gene>
<evidence type="ECO:0000259" key="3">
    <source>
        <dbReference type="SMART" id="SM00854"/>
    </source>
</evidence>
<dbReference type="InterPro" id="IPR019079">
    <property type="entry name" value="Capsule_synth_CapA"/>
</dbReference>
<sequence>MKRRIALSICLALSLVACGKQTIMQEQVSAQEANYSQPQPVESTTEDNGEYDFTLCFAGDINFDENWATTQYLNTCANGITDCISPELISTMQQADIMWINNEFTYSDRGQPLPGKAYTFRANPARVENLKMLGVDIVGLANNHVYDYGKDALLDTMDTLDAAGIPYVGAGHNLAEASEPVYMEVQGKKIAFVAASRAEKNKMTPQATDTEPGILRCYDTAIFDEEIKEADANADIVVALPHWGTEYSTVLEPVQTSTAHEYIDAGADVIIGAHTHCLQGFEFYNDVPIVYSLGNYWFNEKTLDTMLITLHCYGDNDEENMDVIITPALQANCTTQYVADEAKQRQLYDRLESISVNAQISDGGIVTQEKTE</sequence>
<dbReference type="SUPFAM" id="SSF56300">
    <property type="entry name" value="Metallo-dependent phosphatases"/>
    <property type="match status" value="1"/>
</dbReference>
<feature type="domain" description="Capsule synthesis protein CapA" evidence="3">
    <location>
        <begin position="54"/>
        <end position="300"/>
    </location>
</feature>
<keyword evidence="5" id="KW-1185">Reference proteome</keyword>
<keyword evidence="2" id="KW-0732">Signal</keyword>
<dbReference type="InterPro" id="IPR052169">
    <property type="entry name" value="CW_Biosynth-Accessory"/>
</dbReference>
<evidence type="ECO:0000256" key="1">
    <source>
        <dbReference type="ARBA" id="ARBA00005662"/>
    </source>
</evidence>
<evidence type="ECO:0000256" key="2">
    <source>
        <dbReference type="SAM" id="SignalP"/>
    </source>
</evidence>
<evidence type="ECO:0000313" key="4">
    <source>
        <dbReference type="EMBL" id="SEK77102.1"/>
    </source>
</evidence>
<dbReference type="PANTHER" id="PTHR33393:SF13">
    <property type="entry name" value="PGA BIOSYNTHESIS PROTEIN CAPA"/>
    <property type="match status" value="1"/>
</dbReference>
<dbReference type="CDD" id="cd07381">
    <property type="entry name" value="MPP_CapA"/>
    <property type="match status" value="1"/>
</dbReference>
<dbReference type="Pfam" id="PF09587">
    <property type="entry name" value="PGA_cap"/>
    <property type="match status" value="1"/>
</dbReference>
<name>A0A1H7JRF2_9FIRM</name>
<proteinExistence type="inferred from homology"/>
<dbReference type="SMART" id="SM00854">
    <property type="entry name" value="PGA_cap"/>
    <property type="match status" value="1"/>
</dbReference>
<accession>A0A1H7JRF2</accession>
<dbReference type="InterPro" id="IPR029052">
    <property type="entry name" value="Metallo-depent_PP-like"/>
</dbReference>
<dbReference type="Proteomes" id="UP000182321">
    <property type="component" value="Unassembled WGS sequence"/>
</dbReference>
<dbReference type="EMBL" id="FNZX01000010">
    <property type="protein sequence ID" value="SEK77102.1"/>
    <property type="molecule type" value="Genomic_DNA"/>
</dbReference>
<evidence type="ECO:0000313" key="5">
    <source>
        <dbReference type="Proteomes" id="UP000182321"/>
    </source>
</evidence>
<feature type="signal peptide" evidence="2">
    <location>
        <begin position="1"/>
        <end position="19"/>
    </location>
</feature>
<feature type="chain" id="PRO_5039493790" evidence="2">
    <location>
        <begin position="20"/>
        <end position="372"/>
    </location>
</feature>
<protein>
    <submittedName>
        <fullName evidence="4">Poly-gamma-glutamate synthesis protein (Capsule biosynthesis protein)</fullName>
    </submittedName>
</protein>
<dbReference type="RefSeq" id="WP_074791140.1">
    <property type="nucleotide sequence ID" value="NZ_FNZX01000010.1"/>
</dbReference>
<reference evidence="5" key="1">
    <citation type="submission" date="2016-10" db="EMBL/GenBank/DDBJ databases">
        <authorList>
            <person name="Varghese N."/>
            <person name="Submissions S."/>
        </authorList>
    </citation>
    <scope>NUCLEOTIDE SEQUENCE [LARGE SCALE GENOMIC DNA]</scope>
    <source>
        <strain evidence="5">ACV-9</strain>
    </source>
</reference>
<dbReference type="PANTHER" id="PTHR33393">
    <property type="entry name" value="POLYGLUTAMINE SYNTHESIS ACCESSORY PROTEIN RV0574C-RELATED"/>
    <property type="match status" value="1"/>
</dbReference>